<proteinExistence type="predicted"/>
<name>A0A8T8T463_9BASI</name>
<feature type="region of interest" description="Disordered" evidence="1">
    <location>
        <begin position="177"/>
        <end position="212"/>
    </location>
</feature>
<evidence type="ECO:0000313" key="3">
    <source>
        <dbReference type="EMBL" id="KAE8255099.1"/>
    </source>
</evidence>
<dbReference type="EMBL" id="LWDD02000922">
    <property type="protein sequence ID" value="KAE8255099.1"/>
    <property type="molecule type" value="Genomic_DNA"/>
</dbReference>
<feature type="domain" description="DUF6589" evidence="2">
    <location>
        <begin position="387"/>
        <end position="556"/>
    </location>
</feature>
<comment type="caution">
    <text evidence="3">The sequence shown here is derived from an EMBL/GenBank/DDBJ whole genome shotgun (WGS) entry which is preliminary data.</text>
</comment>
<dbReference type="InterPro" id="IPR046496">
    <property type="entry name" value="DUF6589"/>
</dbReference>
<accession>A0A8T8T463</accession>
<dbReference type="AlphaFoldDB" id="A0A8T8T463"/>
<organism evidence="3 4">
    <name type="scientific">Tilletia caries</name>
    <name type="common">wheat bunt fungus</name>
    <dbReference type="NCBI Taxonomy" id="13290"/>
    <lineage>
        <taxon>Eukaryota</taxon>
        <taxon>Fungi</taxon>
        <taxon>Dikarya</taxon>
        <taxon>Basidiomycota</taxon>
        <taxon>Ustilaginomycotina</taxon>
        <taxon>Exobasidiomycetes</taxon>
        <taxon>Tilletiales</taxon>
        <taxon>Tilletiaceae</taxon>
        <taxon>Tilletia</taxon>
    </lineage>
</organism>
<evidence type="ECO:0000256" key="1">
    <source>
        <dbReference type="SAM" id="MobiDB-lite"/>
    </source>
</evidence>
<sequence length="557" mass="61677">MNSSHSSESVTSNQAVRQQKLRDVIKFITSKRLSFQEFVVGALQSEDSEVKLCTTKYLRTHAGDGPSSHGPAVLLSALSDAVDARANPNQKESFAKVMAHRSKGLYIREATHATADPWFRVSASVDLSDNHEGSRFSGRLDEVHSRLNSSMPFTTALLSELAGEDCRSRYERLLRETGDDEHGEEGDHQESEGGGSDQRVEDMGGSDENEGASLNKRELCVVTALSALLQARNKLVNRFQMMMGVSFGLLRVPHQACHILNSCGFSVSTRTASRIMETLSKTAIPRARKLIKDSGNRCVFLFDNINIYIRHAVQSILSSNTAVNLTSRTLFALPSECDEYTAAELGKINRLDRKELGINMLHDDGSLLRTSAVIHTATALLPFLTLDQARSGALKDALRRRIQKATVDKLEPTKTTAIPLKLSNVNEGTVEGTRSVVEATMAELGLNQNEDDALLIAGDLLTVMNLNAARHAGMWETETSEQLNHVYAVAGPWHLLLNWLYLMFHTYGNRGHANALDRVRQALGRGKTELDMKKPQFNEGWRLLQHTWSGRVLAMLR</sequence>
<reference evidence="3" key="2">
    <citation type="journal article" date="2019" name="IMA Fungus">
        <title>Genome sequencing and comparison of five Tilletia species to identify candidate genes for the detection of regulated species infecting wheat.</title>
        <authorList>
            <person name="Nguyen H.D.T."/>
            <person name="Sultana T."/>
            <person name="Kesanakurti P."/>
            <person name="Hambleton S."/>
        </authorList>
    </citation>
    <scope>NUCLEOTIDE SEQUENCE</scope>
    <source>
        <strain evidence="3">DAOMC 238032</strain>
    </source>
</reference>
<gene>
    <name evidence="3" type="ORF">A4X03_0g5612</name>
</gene>
<protein>
    <recommendedName>
        <fullName evidence="2">DUF6589 domain-containing protein</fullName>
    </recommendedName>
</protein>
<reference evidence="3" key="1">
    <citation type="submission" date="2016-04" db="EMBL/GenBank/DDBJ databases">
        <authorList>
            <person name="Nguyen H.D."/>
            <person name="Kesanakurti P."/>
            <person name="Cullis J."/>
            <person name="Levesque C.A."/>
            <person name="Hambleton S."/>
        </authorList>
    </citation>
    <scope>NUCLEOTIDE SEQUENCE</scope>
    <source>
        <strain evidence="3">DAOMC 238032</strain>
    </source>
</reference>
<evidence type="ECO:0000313" key="4">
    <source>
        <dbReference type="Proteomes" id="UP000077671"/>
    </source>
</evidence>
<dbReference type="Pfam" id="PF20231">
    <property type="entry name" value="DUF6589"/>
    <property type="match status" value="1"/>
</dbReference>
<dbReference type="Proteomes" id="UP000077671">
    <property type="component" value="Unassembled WGS sequence"/>
</dbReference>
<evidence type="ECO:0000259" key="2">
    <source>
        <dbReference type="Pfam" id="PF20231"/>
    </source>
</evidence>